<protein>
    <submittedName>
        <fullName evidence="2">Uncharacterized protein</fullName>
    </submittedName>
</protein>
<feature type="compositionally biased region" description="Acidic residues" evidence="1">
    <location>
        <begin position="458"/>
        <end position="469"/>
    </location>
</feature>
<feature type="compositionally biased region" description="Basic residues" evidence="1">
    <location>
        <begin position="68"/>
        <end position="84"/>
    </location>
</feature>
<dbReference type="OrthoDB" id="313258at2759"/>
<feature type="region of interest" description="Disordered" evidence="1">
    <location>
        <begin position="1"/>
        <end position="119"/>
    </location>
</feature>
<feature type="compositionally biased region" description="Low complexity" evidence="1">
    <location>
        <begin position="766"/>
        <end position="787"/>
    </location>
</feature>
<sequence>MSSAQDMRRQPGQDKAMKKAPANFEEDDDNIGDVEENAMNRGGRGGNTGNYQTADTQNRGMQIDQRGTQRKRRPSSGKRKRSAGKKGNQMANKSYASSEIGGDESHHHQDPENSKDFNSAYQKLVEKIYQEQGNTLLISQDEVFKLEHSKNLSLDDFRARQEEYMSQKQRKLDEKLDQVKDKDLEGCTFAPQLVTSQDTSQRRNLDQFLQDQQKFIEKVNKKVHDIKESTVHEEISIMHPTIDETSKRIVEEKFADRKSKATHERLYDLNKERQLKLKIKQDEERDKFKLQSVEHMNSVQSTSRRERDKPLDQTLYEDAERRRNDHVKLKQEADRMRDKPKQERFHNENSDKYVINRFYREIDLIEQDYQLQAQNRPPITDEEEDGEGGINFHKLIQILHMLGFLPNTEQAHAIDQQLCQDLWALVRGDSRNGVTFDTLRVVFLNFIGVKTLDREGDAPEEENENNGEEAADRPNEEITKLGFFQEGQFFLRRGVHQTLFTHFKNFYIHRVQFVGSVQRRPTTYQPISEQNAEKKPYISNKSSKMADNKRKKLLGDRENVNLVEILLIPKHNESYLEEQRKQLKDREVEGCTFAPKTLDYQMTSQRETHGDKCIDLYSSKPRGWFKEKEFKTAEAYDFEKSKEVCTFRPQINDPSALASLNDDQNIDQIRGVDKVFDRMTKARQDKMQKKLMTERGMPNQLIAALGKPEPSMSFSSNKSKFKSAFGVDGSQIQPKKRNLNESQRIERSQMSNRPIAQPKRNPPPRQQQIEQPKPQVQQKKPQTSQQQRNNPQYSNEEPVNIKGQNQQDRYQYEEEDQPQYEREGMNETDYDGQQYQNDDSDQQSPVKSQNDREPMLYVDVNLGNSGTQRIVVFEGDTAEGLAEKFSVEYNLDASMKEKLTQMLQTQIAGVLEKIDEEQVSNNSDQPNQD</sequence>
<dbReference type="OMA" id="KQENHFV"/>
<dbReference type="PANTHER" id="PTHR38150">
    <property type="entry name" value="EF-HAND DOMAIN-CONTAINING PROTEIN"/>
    <property type="match status" value="1"/>
</dbReference>
<feature type="compositionally biased region" description="Polar residues" evidence="1">
    <location>
        <begin position="51"/>
        <end position="60"/>
    </location>
</feature>
<dbReference type="EMBL" id="CCKQ01016483">
    <property type="protein sequence ID" value="CDW88363.1"/>
    <property type="molecule type" value="Genomic_DNA"/>
</dbReference>
<gene>
    <name evidence="2" type="primary">Contig2032.g2195</name>
    <name evidence="2" type="ORF">STYLEM_17484</name>
</gene>
<evidence type="ECO:0000313" key="2">
    <source>
        <dbReference type="EMBL" id="CDW88363.1"/>
    </source>
</evidence>
<name>A0A078B4D0_STYLE</name>
<evidence type="ECO:0000313" key="3">
    <source>
        <dbReference type="Proteomes" id="UP000039865"/>
    </source>
</evidence>
<feature type="compositionally biased region" description="Polar residues" evidence="1">
    <location>
        <begin position="788"/>
        <end position="805"/>
    </location>
</feature>
<feature type="region of interest" description="Disordered" evidence="1">
    <location>
        <begin position="725"/>
        <end position="853"/>
    </location>
</feature>
<keyword evidence="3" id="KW-1185">Reference proteome</keyword>
<feature type="region of interest" description="Disordered" evidence="1">
    <location>
        <begin position="294"/>
        <end position="324"/>
    </location>
</feature>
<organism evidence="2 3">
    <name type="scientific">Stylonychia lemnae</name>
    <name type="common">Ciliate</name>
    <dbReference type="NCBI Taxonomy" id="5949"/>
    <lineage>
        <taxon>Eukaryota</taxon>
        <taxon>Sar</taxon>
        <taxon>Alveolata</taxon>
        <taxon>Ciliophora</taxon>
        <taxon>Intramacronucleata</taxon>
        <taxon>Spirotrichea</taxon>
        <taxon>Stichotrichia</taxon>
        <taxon>Sporadotrichida</taxon>
        <taxon>Oxytrichidae</taxon>
        <taxon>Stylonychinae</taxon>
        <taxon>Stylonychia</taxon>
    </lineage>
</organism>
<feature type="region of interest" description="Disordered" evidence="1">
    <location>
        <begin position="455"/>
        <end position="475"/>
    </location>
</feature>
<dbReference type="InParanoid" id="A0A078B4D0"/>
<feature type="compositionally biased region" description="Basic and acidic residues" evidence="1">
    <location>
        <begin position="103"/>
        <end position="115"/>
    </location>
</feature>
<reference evidence="2 3" key="1">
    <citation type="submission" date="2014-06" db="EMBL/GenBank/DDBJ databases">
        <authorList>
            <person name="Swart Estienne"/>
        </authorList>
    </citation>
    <scope>NUCLEOTIDE SEQUENCE [LARGE SCALE GENOMIC DNA]</scope>
    <source>
        <strain evidence="2 3">130c</strain>
    </source>
</reference>
<feature type="compositionally biased region" description="Basic and acidic residues" evidence="1">
    <location>
        <begin position="1"/>
        <end position="17"/>
    </location>
</feature>
<dbReference type="Proteomes" id="UP000039865">
    <property type="component" value="Unassembled WGS sequence"/>
</dbReference>
<dbReference type="AlphaFoldDB" id="A0A078B4D0"/>
<accession>A0A078B4D0</accession>
<dbReference type="PANTHER" id="PTHR38150:SF1">
    <property type="entry name" value="PFU DOMAIN-CONTAINING PROTEIN"/>
    <property type="match status" value="1"/>
</dbReference>
<evidence type="ECO:0000256" key="1">
    <source>
        <dbReference type="SAM" id="MobiDB-lite"/>
    </source>
</evidence>
<proteinExistence type="predicted"/>
<feature type="compositionally biased region" description="Acidic residues" evidence="1">
    <location>
        <begin position="24"/>
        <end position="36"/>
    </location>
</feature>